<dbReference type="EMBL" id="CP091871">
    <property type="protein sequence ID" value="WEU39849.1"/>
    <property type="molecule type" value="Genomic_DNA"/>
</dbReference>
<keyword evidence="2 8" id="KW-0699">rRNA-binding</keyword>
<dbReference type="FunFam" id="3.10.290.10:FF:000002">
    <property type="entry name" value="40S ribosomal protein S4"/>
    <property type="match status" value="1"/>
</dbReference>
<evidence type="ECO:0000256" key="4">
    <source>
        <dbReference type="ARBA" id="ARBA00022980"/>
    </source>
</evidence>
<accession>A0AAF0IAR1</accession>
<evidence type="ECO:0000259" key="9">
    <source>
        <dbReference type="Pfam" id="PF00900"/>
    </source>
</evidence>
<dbReference type="PROSITE" id="PS50889">
    <property type="entry name" value="S4"/>
    <property type="match status" value="1"/>
</dbReference>
<dbReference type="Gene3D" id="3.10.290.10">
    <property type="entry name" value="RNA-binding S4 domain"/>
    <property type="match status" value="1"/>
</dbReference>
<comment type="similarity">
    <text evidence="1 7">Belongs to the eukaryotic ribosomal protein eS4 family.</text>
</comment>
<dbReference type="AlphaFoldDB" id="A0AAF0IAR1"/>
<keyword evidence="3 7" id="KW-0694">RNA-binding</keyword>
<evidence type="ECO:0000256" key="5">
    <source>
        <dbReference type="ARBA" id="ARBA00023274"/>
    </source>
</evidence>
<evidence type="ECO:0000259" key="10">
    <source>
        <dbReference type="Pfam" id="PF08071"/>
    </source>
</evidence>
<dbReference type="Proteomes" id="UP000186851">
    <property type="component" value="Chromosome"/>
</dbReference>
<evidence type="ECO:0000256" key="2">
    <source>
        <dbReference type="ARBA" id="ARBA00022730"/>
    </source>
</evidence>
<dbReference type="HAMAP" id="MF_00485">
    <property type="entry name" value="Ribosomal_eS4"/>
    <property type="match status" value="1"/>
</dbReference>
<dbReference type="CDD" id="cd06087">
    <property type="entry name" value="KOW_RPS4"/>
    <property type="match status" value="1"/>
</dbReference>
<evidence type="ECO:0000256" key="6">
    <source>
        <dbReference type="ARBA" id="ARBA00035272"/>
    </source>
</evidence>
<reference evidence="11" key="1">
    <citation type="journal article" date="2017" name="Nature">
        <title>Asgard archaea illuminate the origin of eukaryotic cellular complexity.</title>
        <authorList>
            <person name="Zaremba-Niedzwiedzka K."/>
            <person name="Caceres E.F."/>
            <person name="Saw J.H."/>
            <person name="Backstrom D."/>
            <person name="Juzokaite L."/>
            <person name="Vancaester E."/>
            <person name="Seitz K.W."/>
            <person name="Anantharaman K."/>
            <person name="Starnawski P."/>
            <person name="Kjeldsen K.U."/>
            <person name="Scott M.B."/>
            <person name="Nunoura T."/>
            <person name="Banfield J.F."/>
            <person name="Schramm A."/>
            <person name="Baker B.J."/>
            <person name="Spang A."/>
            <person name="Ettema T.J.G."/>
        </authorList>
    </citation>
    <scope>NUCLEOTIDE SEQUENCE</scope>
    <source>
        <strain evidence="11">LCB_4</strain>
    </source>
</reference>
<dbReference type="PROSITE" id="PS00528">
    <property type="entry name" value="RIBOSOMAL_S4E"/>
    <property type="match status" value="1"/>
</dbReference>
<dbReference type="InterPro" id="IPR038237">
    <property type="entry name" value="Ribosomal_eS4_central_sf"/>
</dbReference>
<gene>
    <name evidence="7" type="primary">rps4e</name>
    <name evidence="11" type="ORF">OdinLCB4_005095</name>
</gene>
<sequence>MGKLGPTLHLKRLNAPSLWRIPRKTVKFAIKTTPGPHKKGLYLPLGMIIRDMLGYAKTLKEVKYILTSRMVLVNGKPRVNYRFPVGLMDVIEIPKTKEIYRVLVNTKGFILHPISKKEAASRLCMIMNKTTVKGGHIQLNLSDGSNILIKVKDPKKPVEDKYQTKDALLISNADNKIKDHVPLKEGVYILIFDGKNMGYTGVVKNIERRFGPFASVVTISTEKHGEIKTALEYVFPIGVEKPLISLPEVAVNE</sequence>
<evidence type="ECO:0000256" key="8">
    <source>
        <dbReference type="PROSITE-ProRule" id="PRU00182"/>
    </source>
</evidence>
<protein>
    <recommendedName>
        <fullName evidence="6 7">Small ribosomal subunit protein eS4</fullName>
    </recommendedName>
</protein>
<dbReference type="Gene3D" id="2.40.50.740">
    <property type="match status" value="1"/>
</dbReference>
<dbReference type="InterPro" id="IPR018199">
    <property type="entry name" value="Ribosomal_eS4_N_CS"/>
</dbReference>
<feature type="domain" description="Small ribosomal subunit protein eS4 N-terminal" evidence="10">
    <location>
        <begin position="5"/>
        <end position="39"/>
    </location>
</feature>
<dbReference type="InterPro" id="IPR014722">
    <property type="entry name" value="Rib_uL2_dom2"/>
</dbReference>
<dbReference type="InterPro" id="IPR036986">
    <property type="entry name" value="S4_RNA-bd_sf"/>
</dbReference>
<proteinExistence type="inferred from homology"/>
<dbReference type="InterPro" id="IPR013845">
    <property type="entry name" value="Ribosomal_eS4_central_region"/>
</dbReference>
<evidence type="ECO:0000256" key="7">
    <source>
        <dbReference type="HAMAP-Rule" id="MF_00485"/>
    </source>
</evidence>
<dbReference type="GO" id="GO:0003735">
    <property type="term" value="F:structural constituent of ribosome"/>
    <property type="evidence" value="ECO:0007669"/>
    <property type="project" value="InterPro"/>
</dbReference>
<evidence type="ECO:0000256" key="3">
    <source>
        <dbReference type="ARBA" id="ARBA00022884"/>
    </source>
</evidence>
<reference evidence="11" key="2">
    <citation type="journal article" date="2022" name="Nat. Microbiol.">
        <title>A closed Candidatus Odinarchaeum chromosome exposes Asgard archaeal viruses.</title>
        <authorList>
            <person name="Tamarit D."/>
            <person name="Caceres E.F."/>
            <person name="Krupovic M."/>
            <person name="Nijland R."/>
            <person name="Eme L."/>
            <person name="Robinson N.P."/>
            <person name="Ettema T.J.G."/>
        </authorList>
    </citation>
    <scope>NUCLEOTIDE SEQUENCE</scope>
    <source>
        <strain evidence="11">LCB_4</strain>
    </source>
</reference>
<dbReference type="PIRSF" id="PIRSF002116">
    <property type="entry name" value="Ribosomal_S4"/>
    <property type="match status" value="1"/>
</dbReference>
<dbReference type="GO" id="GO:0022627">
    <property type="term" value="C:cytosolic small ribosomal subunit"/>
    <property type="evidence" value="ECO:0007669"/>
    <property type="project" value="TreeGrafter"/>
</dbReference>
<dbReference type="Gene3D" id="2.30.30.30">
    <property type="match status" value="1"/>
</dbReference>
<dbReference type="InterPro" id="IPR041982">
    <property type="entry name" value="Ribosomal_eS4_KOW"/>
</dbReference>
<keyword evidence="5 7" id="KW-0687">Ribonucleoprotein</keyword>
<dbReference type="Pfam" id="PF00900">
    <property type="entry name" value="Ribosomal_S4e"/>
    <property type="match status" value="1"/>
</dbReference>
<dbReference type="InterPro" id="IPR013843">
    <property type="entry name" value="Ribosomal_eS4_N"/>
</dbReference>
<dbReference type="GO" id="GO:0019843">
    <property type="term" value="F:rRNA binding"/>
    <property type="evidence" value="ECO:0007669"/>
    <property type="project" value="UniProtKB-KW"/>
</dbReference>
<evidence type="ECO:0000313" key="12">
    <source>
        <dbReference type="Proteomes" id="UP000186851"/>
    </source>
</evidence>
<dbReference type="InterPro" id="IPR000876">
    <property type="entry name" value="Ribosomal_eS4"/>
</dbReference>
<dbReference type="PANTHER" id="PTHR11581:SF0">
    <property type="entry name" value="SMALL RIBOSOMAL SUBUNIT PROTEIN ES4"/>
    <property type="match status" value="1"/>
</dbReference>
<keyword evidence="4 7" id="KW-0689">Ribosomal protein</keyword>
<dbReference type="PANTHER" id="PTHR11581">
    <property type="entry name" value="30S/40S RIBOSOMAL PROTEIN S4"/>
    <property type="match status" value="1"/>
</dbReference>
<name>A0AAF0IAR1_ODILC</name>
<organism evidence="11 12">
    <name type="scientific">Odinarchaeota yellowstonii (strain LCB_4)</name>
    <dbReference type="NCBI Taxonomy" id="1841599"/>
    <lineage>
        <taxon>Archaea</taxon>
        <taxon>Promethearchaeati</taxon>
        <taxon>Candidatus Odinarchaeota</taxon>
        <taxon>Candidatus Odinarchaeia</taxon>
        <taxon>Candidatus Odinarchaeales</taxon>
        <taxon>Candidatus Odinarchaeaceae</taxon>
        <taxon>Candidatus Odinarchaeum</taxon>
    </lineage>
</organism>
<dbReference type="KEGG" id="oyw:OdinLCB4_005095"/>
<dbReference type="NCBIfam" id="NF003312">
    <property type="entry name" value="PRK04313.1"/>
    <property type="match status" value="1"/>
</dbReference>
<evidence type="ECO:0000256" key="1">
    <source>
        <dbReference type="ARBA" id="ARBA00007500"/>
    </source>
</evidence>
<feature type="domain" description="Small ribosomal subunit protein eS4 central region" evidence="9">
    <location>
        <begin position="96"/>
        <end position="177"/>
    </location>
</feature>
<evidence type="ECO:0000313" key="11">
    <source>
        <dbReference type="EMBL" id="WEU39849.1"/>
    </source>
</evidence>
<dbReference type="Pfam" id="PF08071">
    <property type="entry name" value="RS4NT"/>
    <property type="match status" value="1"/>
</dbReference>
<dbReference type="GO" id="GO:0006412">
    <property type="term" value="P:translation"/>
    <property type="evidence" value="ECO:0007669"/>
    <property type="project" value="UniProtKB-UniRule"/>
</dbReference>